<dbReference type="PANTHER" id="PTHR22656:SF1">
    <property type="entry name" value="EF-HAND CALCIUM-BINDING DOMAIN-CONTAINING PROTEIN 13"/>
    <property type="match status" value="1"/>
</dbReference>
<dbReference type="InterPro" id="IPR002048">
    <property type="entry name" value="EF_hand_dom"/>
</dbReference>
<feature type="region of interest" description="Disordered" evidence="4">
    <location>
        <begin position="4460"/>
        <end position="4486"/>
    </location>
</feature>
<organism evidence="6 7">
    <name type="scientific">Felis catus</name>
    <name type="common">Cat</name>
    <name type="synonym">Felis silvestris catus</name>
    <dbReference type="NCBI Taxonomy" id="9685"/>
    <lineage>
        <taxon>Eukaryota</taxon>
        <taxon>Metazoa</taxon>
        <taxon>Chordata</taxon>
        <taxon>Craniata</taxon>
        <taxon>Vertebrata</taxon>
        <taxon>Euteleostomi</taxon>
        <taxon>Mammalia</taxon>
        <taxon>Eutheria</taxon>
        <taxon>Laurasiatheria</taxon>
        <taxon>Carnivora</taxon>
        <taxon>Feliformia</taxon>
        <taxon>Felidae</taxon>
        <taxon>Felinae</taxon>
        <taxon>Felis</taxon>
    </lineage>
</organism>
<accession>A0ABI7XKU7</accession>
<gene>
    <name evidence="6" type="primary">EFCAB13</name>
</gene>
<dbReference type="Proteomes" id="UP000823872">
    <property type="component" value="Chromosome E1"/>
</dbReference>
<reference evidence="6" key="2">
    <citation type="submission" date="2025-08" db="UniProtKB">
        <authorList>
            <consortium name="Ensembl"/>
        </authorList>
    </citation>
    <scope>IDENTIFICATION</scope>
    <source>
        <strain evidence="6">breed Abyssinian</strain>
    </source>
</reference>
<evidence type="ECO:0000313" key="6">
    <source>
        <dbReference type="Ensembl" id="ENSFCTP00005023187.1"/>
    </source>
</evidence>
<dbReference type="PROSITE" id="PS50222">
    <property type="entry name" value="EF_HAND_2"/>
    <property type="match status" value="1"/>
</dbReference>
<feature type="compositionally biased region" description="Basic residues" evidence="4">
    <location>
        <begin position="4474"/>
        <end position="4486"/>
    </location>
</feature>
<evidence type="ECO:0000256" key="3">
    <source>
        <dbReference type="ARBA" id="ARBA00022837"/>
    </source>
</evidence>
<dbReference type="InterPro" id="IPR011992">
    <property type="entry name" value="EF-hand-dom_pair"/>
</dbReference>
<name>A0ABI7XKU7_FELCA</name>
<dbReference type="PROSITE" id="PS00018">
    <property type="entry name" value="EF_HAND_1"/>
    <property type="match status" value="2"/>
</dbReference>
<protein>
    <recommendedName>
        <fullName evidence="5">EF-hand domain-containing protein</fullName>
    </recommendedName>
</protein>
<evidence type="ECO:0000256" key="4">
    <source>
        <dbReference type="SAM" id="MobiDB-lite"/>
    </source>
</evidence>
<keyword evidence="7" id="KW-1185">Reference proteome</keyword>
<dbReference type="Ensembl" id="ENSFCTT00005034115.1">
    <property type="protein sequence ID" value="ENSFCTP00005023187.1"/>
    <property type="gene ID" value="ENSFCTG00005011561.1"/>
</dbReference>
<feature type="domain" description="EF-hand" evidence="5">
    <location>
        <begin position="4133"/>
        <end position="4168"/>
    </location>
</feature>
<dbReference type="SUPFAM" id="SSF47473">
    <property type="entry name" value="EF-hand"/>
    <property type="match status" value="28"/>
</dbReference>
<evidence type="ECO:0000256" key="2">
    <source>
        <dbReference type="ARBA" id="ARBA00022737"/>
    </source>
</evidence>
<dbReference type="InterPro" id="IPR018247">
    <property type="entry name" value="EF_Hand_1_Ca_BS"/>
</dbReference>
<dbReference type="Gene3D" id="1.10.238.10">
    <property type="entry name" value="EF-hand"/>
    <property type="match status" value="24"/>
</dbReference>
<evidence type="ECO:0000256" key="1">
    <source>
        <dbReference type="ARBA" id="ARBA00022723"/>
    </source>
</evidence>
<proteinExistence type="predicted"/>
<dbReference type="GeneTree" id="ENSGT00390000004027"/>
<keyword evidence="1" id="KW-0479">Metal-binding</keyword>
<sequence length="4486" mass="503967">MESKVPLFCQAEENSDLSDEGCGSLATNLPSRHIDNKKDIKFSQMTQKTISREIKGLRLEHKKRYETSIFLCGEEKSSDFSGEKKFRRKKSLQVQLHTERTEIASSSVKLLKEKMTKKERSSLKFPNQDSVHKTLSPLCTSSSVIRKREMLSSLCKTSYNEVPQGHLHSQELSALQKACKIFSKIQSGKIYVNDLPMIHHTLKIFISDSEMQKALKTVDIDAFQNALKIFCRIKSGRVATDELAAVLDSMDIPVIPETFQEVIKHASIDSNHMVDIRDILFILDELQHQYEDFFMESSALDESTSNRKLSNISECYPQYRMKSSFSSRLREPSLFPKLNRKHLQYHKVMEDNDYLEFKRSKTPLQIKKFLNGVDSSDRGFREPYSKDGINFKKSSEKIEIHDSKSTSHSLKSITSLKKSLDKSDHFSIPKLQKPAVRRHSSLLKQVSSKEKIAVNALENICEAINKLQENCIAAEELQSFLPSIGVTLSDKEFKEIVAKTTQNGNGMVKLDDFMSALSKEQSLPECDVLTDVIKAIDKIKDENIDYEDMNTCLQHFGVYLSKPEFEKITELTEADKTKKVNFKDFIDTMMTNTERFSEKLLLPDAIENLHNLSKGKMNISHLWTTLSNLNSNLKKNEFLAALKLTTVDEDDEVQIEEFGQVVKDIRDASRLKELQDIVLALDGLEGDMISGKNLESFLGNIGIKSPEEEVEKILQSDLVSDDNMVNVKDCMKALKDTQKFSSFVALNDIIGTLECMEESDQSGKDNYADVLGNTNRIYFTDNSFQEVLDDSLLDDFRKEALSSNLKLPTADAFKEAAYILTSVDNGKIGIRNLEHALKSLNVNLAEEDVSEALKYCDISDDNEVNLKDFFERIKGSPPFKESIVTQLLFVTVQILQNDLIDVSNLKALLMNSDFHAANVLLDEVLRHGPEHENGKITFQEFFIKFCDTLNMPKASGNKNQFYNINIYKNELKDIPVLQQNLNAIGIYLTDDKIKETLDNTNPNDEVVSFKDFIRELNNSDEFIECHRIEDACNVVNSVFDRKVEVKDLLSALEGLEKPLNEEKPEVLLNSETDESKKILKDVIDVFTNSPKPSTPFNNLCKEITTLDKIRNDKMPINELRSQLWKARIPLSNKTFQEILGQASIDENSEVSLKQILEALNTNKPAPEFEDLCTALQTVNLMNCSRIQIGDLKDAFDDLNVSVKPEEHQMLVKTLDVDEKGDIFLKTALLALKSIKRFRDFREVNELAKALNKVTNEKVVVDDIKPILKGLGIYLPEEELQEMLTSISLDNEGKVNLKDFLTQLMKMPYFTKVQKKEGPLKTLAAIRKNEVTPDDLDSMMKNIGVPLPQDAIQRSLKNVAITGSKVDDSNLDTFLGNMKMEMSGETVAVRDLDEILGNMGFELTKEDSGEMKRKLPLYGGEVDLSDLENVLQNMGIESSPEHSELKKLLPINATASRKIYKTSLLNCAEDVKDDDHDLDSILENMAIRLTAEELNDVPVASDASDVPADGMDRHILGPDFTIQGEIIDVDKMDSPLQTMGTNLSEEEINDLTRDLPADVHGKVEMRTHMDGMKPFTGKKVHVSDLEKVLGSMGIELTAEELKKLQETLPIDAAGNVFQNAMLEGVKSTKGGKVKVNNLDTVLENLGIKLTQKEHEDVTENLPLTANGKVELSTLMDAVATVTGGEVNVSDIQSILEKMGVELTDKECSKLKKCLPVNAVGKVYQNRLMDGVKTLKGGMVKANNLDRVLENLGIELTEKEREALAENLPLSANGKTELKKLMEAVETITGGEVDVSDVGGVLENMGVTVTDKECVELVKNLPVNAKGKVYKNRLLDGLKSLNGGIVNANKLDSVLKTMGWKLTEDEIKDLKCNLPSDVYGRTTMKKLCSGLKAFTGKNINVQHLSDFVRNMGIELTDKEQKRLLKKLPVDVSGKIYQNRLLDGLKSFKGGKVERSKVNTVLENMGIVLTGEELQSLTDNLPVNDNGKVDLDKLMDGVKTLTANGNIDLNKVMDEVKAVTGENVDVNSVKAVLGNMGIELKGKECLELVKTLPFKDDDKIFQNRLLEVVMSLKDGKVNVNDLNAILDNMGIKLSDKELEALTQNLPGDVDRRTSPKTPMKELQTFTDEKVDSNDLKIFLGSLGIELTDQEKEKLLKTLPIDAAGKVYHNRLLKGVKSLNGGKVHVNNLDNTLKKLGLELTEEELAKLSKNLQVDANGMVGLKEVMDGVKATTGGEVDVKDVKAILKNMGIEFTDKGRLKLLKNLPFNDDNKVFKNRLLDGVKSLKGGKVNMNNLGTVLNNLGIKLADTELKDLAENMHVGVDEKIPLETLMENITDFTGEKIESSELRNVLGNLGLELTDEELEKLLKILPIDANGKLYRNRLLKAMKSLKNGKIKKNYLHTSLGNMGMGLTDEELAGLSGDLQVDANGNVDLHDVMEGMKAITGKVDIKNLETILGDMGIKLTDQELEDLKENLPVSVDNTVALKTLKDEVKAFTGEKVDSRGLQNTLKDMGIELTDKEAKQLRKTLPLDAHGKVFQSRLLKDVKYNKRGKIDVNNLDPVLEAMEVKLTEKELNLLKDLLRGSKKVDLQKLMEKVEAVTGEEIDVNDMETVLGNMGIELTDKELSQLVKNLPVDNGKVYRRRLLDGIKFLKGGKIDSSKVDEVLGAMGMDLTEKELKDIMQNLPVNVKGKVDLEKLMNEVKSFSGDKVDANRLESVFENLGIKLTPNEHLKLLKTLPLDADGKVYKKRLMKGIKSLKRGSVDVSKLDTLLENMGISITEGEFMDLIERLPDDDKGKVKLDTLIEELSSVLGKQVDVSDVDSALEDMKVEVTDKEYFNLVKTLPVDAEGKVYQKRLLDGVKALQRGKVAMNNLVPFLENMGIKLSHEELEDFSQNLPVDGGGKVDLKNVTMKMKEFTGEKIDATDLKNILGDMGIEVNDKECLELQKLLPADDDNRVFQNRLLSALKSFKGGKIDANNLNTVLRNMGIKLKNKEFKNVIQNQPVDADGNVSLKKVMSDVKAVTGEKVNVKDLKNILEDVGIEFTPKEYLELVKNLQVDDDGNIYENRLLDGLKSFNGGKVDVSNLENILENMKIKLPDKKLKDLSQNLPTDASGMADLHKLLKEIKKFTGGKVEAKDIHKALGNMGIELTDRELWGLLKTLPITADGKVEKNTLLDYIKAFPGGKCYTPKMQSILENLGYELEDEEVEDLQNRLPTDDIKVKLNMLMENLEPFRGIKINVDEVDDVLKNIGIELTPKERWRLLKTLPITFDGKVYHVRLLEGVKTFQGGKILENKLETILENLNYDLENEEIKDLRNHLKIDNSGRISLNSFMRTANLFSGDKINASATQLYLKNVGIELTNKESQDLLNILPLDDNNKVYKKRLMDGVKTYRGGKVNVNKIDDALENMEFPLEEEEIEKLCNHLQVDDERRVKLDKLLDEVHELLGEEIHYEDLENILKNIGLRLRLRENSVLMKSLPLDAAGKLYKHKLLRGIRSLKGVELNVNQLGLFMKNMGFDLEEEEYLDLLSNLPADDEGKIEVNVVMDEGNIFTGEKVDTSNLEILLENMGITLTEDEGLKLQNKLPVDAKGRVYMNRLMKELQSLKGVKVSLNKVDTFLKNMGIDLKKKKIQELKDLLPTDGNGKIDVNVLMDEVKNITGEKIPTEDLKNVLKNMGIEITNKEYKKFLKTLPVSADKKVFEKELLEGVKSFKGGRVNVGNIKNVLQSIGFRHEEKEIQDLQTHLPVIEDEKVELAVLMEAASAFTGEKAEANDLKNVLGNMGIEITETEQLMLSKTLPVSGDGKVYKKRLLNSVKLLKGKKVSISNLDPLIKNMGIQLEKEDHQDLLKHLPTDKNKMVDLNVVMDNAKAFIGEKVNVGNLNNVLRQMGLVLTDEENKELLKTLPIHADGRVYKKRLLKGVKALSGPRVKLKKVKSLVENMGIRLNDEELEEIMTDVSTDDDRTVGLNDLMNAASCIKGEVIDIQDLDTFLASEGIELTEDDMKELMPHLTVKGNGKVRVPSIMAGLKKFKPKGLTPLHKLMKTEHDAKDRVIGPMAVSDIKSKVKLNPLTKVPSSHGKRDKDLPGSLPCQLQHKERKLNASQIQAFQDAYNFFNKDKTGCIDLHGMMCTLAKLGMNLTKHDVYNELKCADIDGDGKVNFSDFIKVLTDKNRFLKAVVPEKEKCLDLAANPGILLFEILSKLVETSALPRKAIMEIVSYFQRKFQETGMLWNPYTMAYEKRRFKQDICTPPSSSTAAFANAARTAIMKEKDLFKFLEELKRCNPPSDSPYSKIPIFPLFPNVDGVVMGKPFKDMQKLEMLRRKEPLNFFENYFFHKRDWKAQAANIKPIDPVSGCPTDILAIDQMLKKKQNWTVTDAAAIKQPVKRAIDTYNLGIALEHRKDMLNLWQKIRGDLIGIDTKNESFYDTFSTYTWSWNVCQELLSPKDLRLYDAYMNRHTFHNSVFSSSSDISECDTDTGRKRKRKGFKGFRR</sequence>
<dbReference type="SMART" id="SM00054">
    <property type="entry name" value="EFh"/>
    <property type="match status" value="12"/>
</dbReference>
<evidence type="ECO:0000259" key="5">
    <source>
        <dbReference type="PROSITE" id="PS50222"/>
    </source>
</evidence>
<dbReference type="PANTHER" id="PTHR22656">
    <property type="entry name" value="EF-HAND CALCIUM-BINDING DOMAIN-CONTAINING PROTEIN 13"/>
    <property type="match status" value="1"/>
</dbReference>
<keyword evidence="3" id="KW-0106">Calcium</keyword>
<reference evidence="6" key="3">
    <citation type="submission" date="2025-09" db="UniProtKB">
        <authorList>
            <consortium name="Ensembl"/>
        </authorList>
    </citation>
    <scope>IDENTIFICATION</scope>
    <source>
        <strain evidence="6">breed Abyssinian</strain>
    </source>
</reference>
<keyword evidence="2" id="KW-0677">Repeat</keyword>
<dbReference type="Pfam" id="PF13833">
    <property type="entry name" value="EF-hand_8"/>
    <property type="match status" value="2"/>
</dbReference>
<reference evidence="6 7" key="1">
    <citation type="submission" date="2021-02" db="EMBL/GenBank/DDBJ databases">
        <title>Safari Cat Assemblies.</title>
        <authorList>
            <person name="Bredemeyer K.R."/>
            <person name="Murphy W.J."/>
        </authorList>
    </citation>
    <scope>NUCLEOTIDE SEQUENCE [LARGE SCALE GENOMIC DNA]</scope>
</reference>
<evidence type="ECO:0000313" key="7">
    <source>
        <dbReference type="Proteomes" id="UP000823872"/>
    </source>
</evidence>